<dbReference type="InterPro" id="IPR000192">
    <property type="entry name" value="Aminotrans_V_dom"/>
</dbReference>
<name>A0ABS5F266_9PROT</name>
<dbReference type="RefSeq" id="WP_211854430.1">
    <property type="nucleotide sequence ID" value="NZ_JAAGBB010000025.1"/>
</dbReference>
<keyword evidence="1" id="KW-0663">Pyridoxal phosphate</keyword>
<dbReference type="InterPro" id="IPR015421">
    <property type="entry name" value="PyrdxlP-dep_Trfase_major"/>
</dbReference>
<comment type="caution">
    <text evidence="3">The sequence shown here is derived from an EMBL/GenBank/DDBJ whole genome shotgun (WGS) entry which is preliminary data.</text>
</comment>
<dbReference type="Proteomes" id="UP001196870">
    <property type="component" value="Unassembled WGS sequence"/>
</dbReference>
<reference evidence="4" key="1">
    <citation type="journal article" date="2021" name="Syst. Appl. Microbiol.">
        <title>Roseomonas hellenica sp. nov., isolated from roots of wild-growing Alkanna tinctoria.</title>
        <authorList>
            <person name="Rat A."/>
            <person name="Naranjo H.D."/>
            <person name="Lebbe L."/>
            <person name="Cnockaert M."/>
            <person name="Krigas N."/>
            <person name="Grigoriadou K."/>
            <person name="Maloupa E."/>
            <person name="Willems A."/>
        </authorList>
    </citation>
    <scope>NUCLEOTIDE SEQUENCE [LARGE SCALE GENOMIC DNA]</scope>
    <source>
        <strain evidence="4">LMG 31523</strain>
    </source>
</reference>
<evidence type="ECO:0000259" key="2">
    <source>
        <dbReference type="Pfam" id="PF00266"/>
    </source>
</evidence>
<dbReference type="GO" id="GO:0008483">
    <property type="term" value="F:transaminase activity"/>
    <property type="evidence" value="ECO:0007669"/>
    <property type="project" value="UniProtKB-KW"/>
</dbReference>
<keyword evidence="3" id="KW-0808">Transferase</keyword>
<accession>A0ABS5F266</accession>
<dbReference type="PANTHER" id="PTHR43586:SF15">
    <property type="entry name" value="BLR3095 PROTEIN"/>
    <property type="match status" value="1"/>
</dbReference>
<protein>
    <submittedName>
        <fullName evidence="3">Aminotransferase class V-fold PLP-dependent enzyme</fullName>
    </submittedName>
</protein>
<dbReference type="InterPro" id="IPR015424">
    <property type="entry name" value="PyrdxlP-dep_Trfase"/>
</dbReference>
<dbReference type="SUPFAM" id="SSF53383">
    <property type="entry name" value="PLP-dependent transferases"/>
    <property type="match status" value="1"/>
</dbReference>
<dbReference type="EMBL" id="JAAGBB010000025">
    <property type="protein sequence ID" value="MBR0666693.1"/>
    <property type="molecule type" value="Genomic_DNA"/>
</dbReference>
<dbReference type="Pfam" id="PF00266">
    <property type="entry name" value="Aminotran_5"/>
    <property type="match status" value="1"/>
</dbReference>
<evidence type="ECO:0000313" key="4">
    <source>
        <dbReference type="Proteomes" id="UP001196870"/>
    </source>
</evidence>
<dbReference type="Gene3D" id="3.40.640.10">
    <property type="entry name" value="Type I PLP-dependent aspartate aminotransferase-like (Major domain)"/>
    <property type="match status" value="1"/>
</dbReference>
<dbReference type="InterPro" id="IPR015422">
    <property type="entry name" value="PyrdxlP-dep_Trfase_small"/>
</dbReference>
<feature type="domain" description="Aminotransferase class V" evidence="2">
    <location>
        <begin position="69"/>
        <end position="342"/>
    </location>
</feature>
<keyword evidence="4" id="KW-1185">Reference proteome</keyword>
<gene>
    <name evidence="3" type="ORF">GXW71_20205</name>
</gene>
<evidence type="ECO:0000256" key="1">
    <source>
        <dbReference type="ARBA" id="ARBA00022898"/>
    </source>
</evidence>
<dbReference type="PANTHER" id="PTHR43586">
    <property type="entry name" value="CYSTEINE DESULFURASE"/>
    <property type="match status" value="1"/>
</dbReference>
<keyword evidence="3" id="KW-0032">Aminotransferase</keyword>
<proteinExistence type="predicted"/>
<evidence type="ECO:0000313" key="3">
    <source>
        <dbReference type="EMBL" id="MBR0666693.1"/>
    </source>
</evidence>
<dbReference type="Gene3D" id="3.90.1150.10">
    <property type="entry name" value="Aspartate Aminotransferase, domain 1"/>
    <property type="match status" value="1"/>
</dbReference>
<sequence>MAPADNPFPATGTPLDAAIRAAFPDLAGMTYLDVSARGPLSAASRRAAEAILLAQATGTVSKPAWFAMADRVKAKAAALLSVDPGDLAFTKNASEGLNAVGAALRLQQGDRIVISPDIEHPNNVFPWLWQAETAGAELVSAKPAQGEGIEDAIIATLDGRTRLVAITTVDFATGRRTDLRRLGEACRARDVFLLVDAAQSSGVLAEDLSSLPVDGWATAVQKGLLGLYGLGLLYVRRAWMDRLRPAYLARFSVELEAGHEAAGPEAGWRLHPGATRFELGNHNFVALAALEASLDLLASIGREEVERRATGATAALRAGIEALGLPTLALPPGHHSHVVAVGEALGAGHDSTEVAWLQSLSTYLRERQVAHSVRRGVLRLSTHVHVLPEVVERTLGHVEQWHRSCMR</sequence>
<organism evidence="3 4">
    <name type="scientific">Plastoroseomonas hellenica</name>
    <dbReference type="NCBI Taxonomy" id="2687306"/>
    <lineage>
        <taxon>Bacteria</taxon>
        <taxon>Pseudomonadati</taxon>
        <taxon>Pseudomonadota</taxon>
        <taxon>Alphaproteobacteria</taxon>
        <taxon>Acetobacterales</taxon>
        <taxon>Acetobacteraceae</taxon>
        <taxon>Plastoroseomonas</taxon>
    </lineage>
</organism>